<gene>
    <name evidence="1" type="ORF">TPL01_14360</name>
</gene>
<dbReference type="Gene3D" id="3.90.550.10">
    <property type="entry name" value="Spore Coat Polysaccharide Biosynthesis Protein SpsA, Chain A"/>
    <property type="match status" value="1"/>
</dbReference>
<organism evidence="1 2">
    <name type="scientific">Sulfuriferula plumbiphila</name>
    <dbReference type="NCBI Taxonomy" id="171865"/>
    <lineage>
        <taxon>Bacteria</taxon>
        <taxon>Pseudomonadati</taxon>
        <taxon>Pseudomonadota</taxon>
        <taxon>Betaproteobacteria</taxon>
        <taxon>Nitrosomonadales</taxon>
        <taxon>Sulfuricellaceae</taxon>
        <taxon>Sulfuriferula</taxon>
    </lineage>
</organism>
<comment type="caution">
    <text evidence="1">The sequence shown here is derived from an EMBL/GenBank/DDBJ whole genome shotgun (WGS) entry which is preliminary data.</text>
</comment>
<accession>A0A512L733</accession>
<dbReference type="OrthoDB" id="5379371at2"/>
<dbReference type="AlphaFoldDB" id="A0A512L733"/>
<evidence type="ECO:0008006" key="3">
    <source>
        <dbReference type="Google" id="ProtNLM"/>
    </source>
</evidence>
<evidence type="ECO:0000313" key="2">
    <source>
        <dbReference type="Proteomes" id="UP000321337"/>
    </source>
</evidence>
<protein>
    <recommendedName>
        <fullName evidence="3">Glycosyl transferase</fullName>
    </recommendedName>
</protein>
<sequence length="307" mass="35883">MAQTPPTVSFTVNACNSDAPYLEQTLRHMFRALNFAFCEKRVAYDPGRQEGKYIERIQGSQNAVEAILKRLMNEKIIDHVDVIPWDEAEQNRILWHYFGRADIDLKDFSGAPIYQYLYALDRCSGDYIFHVDSDMLFHRSVAQSWIDEGLALLQREPQVIVATPQGGPPQARNWFERLTGRSFEGKPKTNWHHASFTSTRYFLMDKAKFHACLPLQQTRPGEPLENSLSHTFTAKGYQRWSMNGYRHWAIHPWKHDANYVRYLDDLIWAVENGLYPFKRTGFQWDMRTEGEHIEEWLAVLRAHGRAS</sequence>
<dbReference type="Proteomes" id="UP000321337">
    <property type="component" value="Unassembled WGS sequence"/>
</dbReference>
<name>A0A512L733_9PROT</name>
<dbReference type="SUPFAM" id="SSF53448">
    <property type="entry name" value="Nucleotide-diphospho-sugar transferases"/>
    <property type="match status" value="1"/>
</dbReference>
<keyword evidence="2" id="KW-1185">Reference proteome</keyword>
<dbReference type="CDD" id="cd00761">
    <property type="entry name" value="Glyco_tranf_GTA_type"/>
    <property type="match status" value="1"/>
</dbReference>
<proteinExistence type="predicted"/>
<dbReference type="EMBL" id="BKAD01000012">
    <property type="protein sequence ID" value="GEP30298.1"/>
    <property type="molecule type" value="Genomic_DNA"/>
</dbReference>
<reference evidence="1 2" key="1">
    <citation type="submission" date="2019-07" db="EMBL/GenBank/DDBJ databases">
        <title>Whole genome shotgun sequence of Thiobacillus plumbophilus NBRC 107929.</title>
        <authorList>
            <person name="Hosoyama A."/>
            <person name="Uohara A."/>
            <person name="Ohji S."/>
            <person name="Ichikawa N."/>
        </authorList>
    </citation>
    <scope>NUCLEOTIDE SEQUENCE [LARGE SCALE GENOMIC DNA]</scope>
    <source>
        <strain evidence="1 2">NBRC 107929</strain>
    </source>
</reference>
<dbReference type="RefSeq" id="WP_147072226.1">
    <property type="nucleotide sequence ID" value="NZ_AP021884.1"/>
</dbReference>
<dbReference type="InterPro" id="IPR029044">
    <property type="entry name" value="Nucleotide-diphossugar_trans"/>
</dbReference>
<evidence type="ECO:0000313" key="1">
    <source>
        <dbReference type="EMBL" id="GEP30298.1"/>
    </source>
</evidence>